<dbReference type="InterPro" id="IPR009000">
    <property type="entry name" value="Transl_B-barrel_sf"/>
</dbReference>
<feature type="compositionally biased region" description="Gly residues" evidence="10">
    <location>
        <begin position="204"/>
        <end position="214"/>
    </location>
</feature>
<feature type="compositionally biased region" description="Low complexity" evidence="10">
    <location>
        <begin position="180"/>
        <end position="203"/>
    </location>
</feature>
<dbReference type="CDD" id="cd03692">
    <property type="entry name" value="mtIF2_IVc"/>
    <property type="match status" value="1"/>
</dbReference>
<feature type="binding site" evidence="8">
    <location>
        <begin position="441"/>
        <end position="444"/>
    </location>
    <ligand>
        <name>GTP</name>
        <dbReference type="ChEBI" id="CHEBI:37565"/>
    </ligand>
</feature>
<feature type="compositionally biased region" description="Low complexity" evidence="10">
    <location>
        <begin position="75"/>
        <end position="85"/>
    </location>
</feature>
<dbReference type="Pfam" id="PF11987">
    <property type="entry name" value="IF-2"/>
    <property type="match status" value="1"/>
</dbReference>
<dbReference type="InterPro" id="IPR015760">
    <property type="entry name" value="TIF_IF2"/>
</dbReference>
<comment type="similarity">
    <text evidence="1 8 9">Belongs to the TRAFAC class translation factor GTPase superfamily. Classic translation factor GTPase family. IF-2 subfamily.</text>
</comment>
<evidence type="ECO:0000313" key="13">
    <source>
        <dbReference type="Proteomes" id="UP001175097"/>
    </source>
</evidence>
<dbReference type="CDD" id="cd03702">
    <property type="entry name" value="IF2_mtIF2_II"/>
    <property type="match status" value="1"/>
</dbReference>
<dbReference type="InterPro" id="IPR000795">
    <property type="entry name" value="T_Tr_GTP-bd_dom"/>
</dbReference>
<dbReference type="PANTHER" id="PTHR43381:SF5">
    <property type="entry name" value="TR-TYPE G DOMAIN-CONTAINING PROTEIN"/>
    <property type="match status" value="1"/>
</dbReference>
<evidence type="ECO:0000256" key="5">
    <source>
        <dbReference type="ARBA" id="ARBA00022917"/>
    </source>
</evidence>
<dbReference type="Pfam" id="PF22042">
    <property type="entry name" value="EF-G_D2"/>
    <property type="match status" value="1"/>
</dbReference>
<evidence type="ECO:0000313" key="12">
    <source>
        <dbReference type="EMBL" id="MDN4607423.1"/>
    </source>
</evidence>
<evidence type="ECO:0000256" key="9">
    <source>
        <dbReference type="RuleBase" id="RU000644"/>
    </source>
</evidence>
<evidence type="ECO:0000256" key="4">
    <source>
        <dbReference type="ARBA" id="ARBA00022741"/>
    </source>
</evidence>
<dbReference type="Gene3D" id="2.40.30.10">
    <property type="entry name" value="Translation factors"/>
    <property type="match status" value="2"/>
</dbReference>
<dbReference type="InterPro" id="IPR023115">
    <property type="entry name" value="TIF_IF2_dom3"/>
</dbReference>
<feature type="region of interest" description="G-domain" evidence="8">
    <location>
        <begin position="335"/>
        <end position="483"/>
    </location>
</feature>
<dbReference type="InterPro" id="IPR053905">
    <property type="entry name" value="EF-G-like_DII"/>
</dbReference>
<evidence type="ECO:0000256" key="7">
    <source>
        <dbReference type="ARBA" id="ARBA00025162"/>
    </source>
</evidence>
<dbReference type="HAMAP" id="MF_00100_B">
    <property type="entry name" value="IF_2_B"/>
    <property type="match status" value="1"/>
</dbReference>
<dbReference type="RefSeq" id="WP_301242969.1">
    <property type="nucleotide sequence ID" value="NZ_JAROCC010000005.1"/>
</dbReference>
<dbReference type="SUPFAM" id="SSF50447">
    <property type="entry name" value="Translation proteins"/>
    <property type="match status" value="2"/>
</dbReference>
<dbReference type="Gene3D" id="1.10.10.2480">
    <property type="match status" value="1"/>
</dbReference>
<dbReference type="NCBIfam" id="TIGR00231">
    <property type="entry name" value="small_GTP"/>
    <property type="match status" value="1"/>
</dbReference>
<sequence length="831" mass="89826">MTKIRVHEYAKKVNRTSKEVIEELGKLNVNVTNHMSMLDKDATSKLDQRFGKGGSTPSDKPTGQHERKPSSRPSGNAQGQQRQGQGTQGGNRPATGQQRQGQGAQGGNRPATGQQRQGQGAQGGNRPATGQQRQGQGTQGGNRPATGQQRQGQGTQGGNRPATGQQRQGQGTQGGNRPATGQQRQGQGTQGGNRPATGQQRQGQGQGGAQGGGRPANRGGRPPARGINQGRRRHRPAPMPKVEKPLPEKITFYESLSVGELANKLGREPSEIIKKLFMLGVMATINQELDKDAIELICADYGVEVEEEIRIDVTDLEIYFEEDEVVEETQTERPPVVTIMGHVDHGKTTLLDSIRDTKVTQGEAGGITQHIGAYQIEVEGKKITFLDTPGHAAFTTMRARGAKVTDITILVVAADDGVMPQTVEAINHAKAAEVPIIVAVNKMDKPSANPDRVMQELTEHGLLAEAWGGDTIFVPISALKGEGIDQLLEMVLLVAEVGELKASKNIRARGTVIEAQLDRGRGSVATLLVQDGTLRIGDPIVVGNTFGKVRAMINDLGRRVKEAGPSTPVEITGLSDVPQAGDRFVVFEDEKTARQIGESRAGEALQEQRVEKTRVTLDNLFDQMKQGEMKELNLIVKADVQGTVEAMAASLMKIEVEGVNVKIIHTGAGAINESDISLAAASNAIVIGFNVRPDVNAKRAAEEEGVDIRLHRVIYKVIEEIEFAMKGLLDPEYQEKVIGQAEVRETFKVSKIGTIAGSYVTDGKITRDAGVRVLRDNIVIFEGELDTLKRFKDDVKEVAKGYECGITVKNFNDIKEGDIFEAFVMEEIKRA</sequence>
<name>A0ABT8JRK1_9BACL</name>
<organism evidence="12 13">
    <name type="scientific">Sporosarcina highlanderae</name>
    <dbReference type="NCBI Taxonomy" id="3035916"/>
    <lineage>
        <taxon>Bacteria</taxon>
        <taxon>Bacillati</taxon>
        <taxon>Bacillota</taxon>
        <taxon>Bacilli</taxon>
        <taxon>Bacillales</taxon>
        <taxon>Caryophanaceae</taxon>
        <taxon>Sporosarcina</taxon>
    </lineage>
</organism>
<dbReference type="InterPro" id="IPR000178">
    <property type="entry name" value="TF_IF2_bacterial-like"/>
</dbReference>
<dbReference type="Gene3D" id="3.40.50.10050">
    <property type="entry name" value="Translation initiation factor IF- 2, domain 3"/>
    <property type="match status" value="1"/>
</dbReference>
<feature type="region of interest" description="Disordered" evidence="10">
    <location>
        <begin position="46"/>
        <end position="246"/>
    </location>
</feature>
<dbReference type="PANTHER" id="PTHR43381">
    <property type="entry name" value="TRANSLATION INITIATION FACTOR IF-2-RELATED"/>
    <property type="match status" value="1"/>
</dbReference>
<evidence type="ECO:0000256" key="2">
    <source>
        <dbReference type="ARBA" id="ARBA00020675"/>
    </source>
</evidence>
<dbReference type="InterPro" id="IPR044145">
    <property type="entry name" value="IF2_II"/>
</dbReference>
<dbReference type="InterPro" id="IPR005225">
    <property type="entry name" value="Small_GTP-bd"/>
</dbReference>
<dbReference type="CDD" id="cd01887">
    <property type="entry name" value="IF2_eIF5B"/>
    <property type="match status" value="1"/>
</dbReference>
<evidence type="ECO:0000256" key="3">
    <source>
        <dbReference type="ARBA" id="ARBA00022540"/>
    </source>
</evidence>
<comment type="subcellular location">
    <subcellularLocation>
        <location evidence="8">Cytoplasm</location>
    </subcellularLocation>
</comment>
<keyword evidence="4 8" id="KW-0547">Nucleotide-binding</keyword>
<feature type="binding site" evidence="8">
    <location>
        <begin position="341"/>
        <end position="348"/>
    </location>
    <ligand>
        <name>GTP</name>
        <dbReference type="ChEBI" id="CHEBI:37565"/>
    </ligand>
</feature>
<dbReference type="InterPro" id="IPR036925">
    <property type="entry name" value="TIF_IF2_dom3_sf"/>
</dbReference>
<dbReference type="PROSITE" id="PS51722">
    <property type="entry name" value="G_TR_2"/>
    <property type="match status" value="1"/>
</dbReference>
<comment type="caution">
    <text evidence="12">The sequence shown here is derived from an EMBL/GenBank/DDBJ whole genome shotgun (WGS) entry which is preliminary data.</text>
</comment>
<evidence type="ECO:0000256" key="10">
    <source>
        <dbReference type="SAM" id="MobiDB-lite"/>
    </source>
</evidence>
<dbReference type="GO" id="GO:0003743">
    <property type="term" value="F:translation initiation factor activity"/>
    <property type="evidence" value="ECO:0007669"/>
    <property type="project" value="UniProtKB-KW"/>
</dbReference>
<keyword evidence="8" id="KW-0963">Cytoplasm</keyword>
<evidence type="ECO:0000256" key="8">
    <source>
        <dbReference type="HAMAP-Rule" id="MF_00100"/>
    </source>
</evidence>
<keyword evidence="5 8" id="KW-0648">Protein biosynthesis</keyword>
<protein>
    <recommendedName>
        <fullName evidence="2 8">Translation initiation factor IF-2</fullName>
    </recommendedName>
</protein>
<dbReference type="NCBIfam" id="TIGR00487">
    <property type="entry name" value="IF-2"/>
    <property type="match status" value="1"/>
</dbReference>
<evidence type="ECO:0000256" key="1">
    <source>
        <dbReference type="ARBA" id="ARBA00007733"/>
    </source>
</evidence>
<keyword evidence="6 8" id="KW-0342">GTP-binding</keyword>
<keyword evidence="13" id="KW-1185">Reference proteome</keyword>
<dbReference type="EMBL" id="JAROCC010000005">
    <property type="protein sequence ID" value="MDN4607423.1"/>
    <property type="molecule type" value="Genomic_DNA"/>
</dbReference>
<dbReference type="SUPFAM" id="SSF52156">
    <property type="entry name" value="Initiation factor IF2/eIF5b, domain 3"/>
    <property type="match status" value="1"/>
</dbReference>
<accession>A0ABT8JRK1</accession>
<dbReference type="SUPFAM" id="SSF52540">
    <property type="entry name" value="P-loop containing nucleoside triphosphate hydrolases"/>
    <property type="match status" value="1"/>
</dbReference>
<dbReference type="Pfam" id="PF00009">
    <property type="entry name" value="GTP_EFTU"/>
    <property type="match status" value="1"/>
</dbReference>
<comment type="function">
    <text evidence="7 8 9">One of the essential components for the initiation of protein synthesis. Protects formylmethionyl-tRNA from spontaneous hydrolysis and promotes its binding to the 30S ribosomal subunits. Also involved in the hydrolysis of GTP during the formation of the 70S ribosomal complex.</text>
</comment>
<feature type="binding site" evidence="8">
    <location>
        <begin position="387"/>
        <end position="391"/>
    </location>
    <ligand>
        <name>GTP</name>
        <dbReference type="ChEBI" id="CHEBI:37565"/>
    </ligand>
</feature>
<keyword evidence="3 8" id="KW-0396">Initiation factor</keyword>
<dbReference type="Pfam" id="PF04760">
    <property type="entry name" value="IF2_N"/>
    <property type="match status" value="2"/>
</dbReference>
<gene>
    <name evidence="8 12" type="primary">infB</name>
    <name evidence="12" type="ORF">P5G49_07985</name>
</gene>
<evidence type="ECO:0000259" key="11">
    <source>
        <dbReference type="PROSITE" id="PS51722"/>
    </source>
</evidence>
<reference evidence="12" key="1">
    <citation type="submission" date="2023-03" db="EMBL/GenBank/DDBJ databases">
        <title>MT1 and MT2 Draft Genomes of Novel Species.</title>
        <authorList>
            <person name="Venkateswaran K."/>
        </authorList>
    </citation>
    <scope>NUCLEOTIDE SEQUENCE</scope>
    <source>
        <strain evidence="12">F6_3S_P_2</strain>
    </source>
</reference>
<dbReference type="InterPro" id="IPR006847">
    <property type="entry name" value="IF2_N"/>
</dbReference>
<dbReference type="InterPro" id="IPR027417">
    <property type="entry name" value="P-loop_NTPase"/>
</dbReference>
<dbReference type="Proteomes" id="UP001175097">
    <property type="component" value="Unassembled WGS sequence"/>
</dbReference>
<feature type="domain" description="Tr-type G" evidence="11">
    <location>
        <begin position="332"/>
        <end position="501"/>
    </location>
</feature>
<dbReference type="Gene3D" id="3.40.50.300">
    <property type="entry name" value="P-loop containing nucleotide triphosphate hydrolases"/>
    <property type="match status" value="1"/>
</dbReference>
<evidence type="ECO:0000256" key="6">
    <source>
        <dbReference type="ARBA" id="ARBA00023134"/>
    </source>
</evidence>
<proteinExistence type="inferred from homology"/>
<dbReference type="PROSITE" id="PS01176">
    <property type="entry name" value="IF2"/>
    <property type="match status" value="1"/>
</dbReference>
<feature type="compositionally biased region" description="Low complexity" evidence="10">
    <location>
        <begin position="215"/>
        <end position="226"/>
    </location>
</feature>